<dbReference type="AlphaFoldDB" id="A0A447ISL8"/>
<dbReference type="NCBIfam" id="NF033516">
    <property type="entry name" value="transpos_IS3"/>
    <property type="match status" value="1"/>
</dbReference>
<dbReference type="InterPro" id="IPR025948">
    <property type="entry name" value="HTH-like_dom"/>
</dbReference>
<dbReference type="PROSITE" id="PS50994">
    <property type="entry name" value="INTEGRASE"/>
    <property type="match status" value="1"/>
</dbReference>
<dbReference type="InterPro" id="IPR036397">
    <property type="entry name" value="RNaseH_sf"/>
</dbReference>
<dbReference type="SUPFAM" id="SSF53098">
    <property type="entry name" value="Ribonuclease H-like"/>
    <property type="match status" value="1"/>
</dbReference>
<accession>A0A447ISL8</accession>
<proteinExistence type="predicted"/>
<dbReference type="Pfam" id="PF00665">
    <property type="entry name" value="rve"/>
    <property type="match status" value="1"/>
</dbReference>
<dbReference type="InterPro" id="IPR001584">
    <property type="entry name" value="Integrase_cat-core"/>
</dbReference>
<dbReference type="Pfam" id="PF13276">
    <property type="entry name" value="HTH_21"/>
    <property type="match status" value="1"/>
</dbReference>
<feature type="domain" description="Integrase catalytic" evidence="1">
    <location>
        <begin position="126"/>
        <end position="291"/>
    </location>
</feature>
<evidence type="ECO:0000313" key="2">
    <source>
        <dbReference type="EMBL" id="VDS10500.1"/>
    </source>
</evidence>
<dbReference type="GO" id="GO:0015074">
    <property type="term" value="P:DNA integration"/>
    <property type="evidence" value="ECO:0007669"/>
    <property type="project" value="InterPro"/>
</dbReference>
<dbReference type="Proteomes" id="UP000270743">
    <property type="component" value="Unassembled WGS sequence"/>
</dbReference>
<evidence type="ECO:0000313" key="3">
    <source>
        <dbReference type="Proteomes" id="UP000270743"/>
    </source>
</evidence>
<reference evidence="2 3" key="1">
    <citation type="submission" date="2018-12" db="EMBL/GenBank/DDBJ databases">
        <authorList>
            <person name="Criscuolo A."/>
        </authorList>
    </citation>
    <scope>NUCLEOTIDE SEQUENCE [LARGE SCALE GENOMIC DNA]</scope>
    <source>
        <strain evidence="2">ACIP1116241</strain>
    </source>
</reference>
<organism evidence="2 3">
    <name type="scientific">Paracoccus haematequi</name>
    <dbReference type="NCBI Taxonomy" id="2491866"/>
    <lineage>
        <taxon>Bacteria</taxon>
        <taxon>Pseudomonadati</taxon>
        <taxon>Pseudomonadota</taxon>
        <taxon>Alphaproteobacteria</taxon>
        <taxon>Rhodobacterales</taxon>
        <taxon>Paracoccaceae</taxon>
        <taxon>Paracoccus</taxon>
    </lineage>
</organism>
<evidence type="ECO:0000259" key="1">
    <source>
        <dbReference type="PROSITE" id="PS50994"/>
    </source>
</evidence>
<dbReference type="InterPro" id="IPR012337">
    <property type="entry name" value="RNaseH-like_sf"/>
</dbReference>
<keyword evidence="3" id="KW-1185">Reference proteome</keyword>
<dbReference type="PANTHER" id="PTHR46889">
    <property type="entry name" value="TRANSPOSASE INSF FOR INSERTION SEQUENCE IS3B-RELATED"/>
    <property type="match status" value="1"/>
</dbReference>
<protein>
    <submittedName>
        <fullName evidence="2">Integrase core domain protein</fullName>
    </submittedName>
</protein>
<dbReference type="PANTHER" id="PTHR46889:SF4">
    <property type="entry name" value="TRANSPOSASE INSO FOR INSERTION SEQUENCE ELEMENT IS911B-RELATED"/>
    <property type="match status" value="1"/>
</dbReference>
<dbReference type="Pfam" id="PF13333">
    <property type="entry name" value="rve_2"/>
    <property type="match status" value="1"/>
</dbReference>
<dbReference type="Gene3D" id="3.30.420.10">
    <property type="entry name" value="Ribonuclease H-like superfamily/Ribonuclease H"/>
    <property type="match status" value="1"/>
</dbReference>
<dbReference type="GO" id="GO:0003676">
    <property type="term" value="F:nucleic acid binding"/>
    <property type="evidence" value="ECO:0007669"/>
    <property type="project" value="InterPro"/>
</dbReference>
<dbReference type="InterPro" id="IPR048020">
    <property type="entry name" value="Transpos_IS3"/>
</dbReference>
<gene>
    <name evidence="2" type="ORF">PARHAE_03716</name>
</gene>
<sequence length="388" mass="43341">MVGFIDAHRDAHGVEPICNILPIAPSTYYDHLAKRADPSRLSDRARQDEALRPEILRVFEENWRVYGVRKVWRQLGREGFDVARCTVARLMKSMGIQGVIRGKPHRTTIPDKKAPCPLDKVNRQFRVPAPNMLWVSDFTYVATWKGFVYVAFVIDAYARKIVGWRVSSSAHAGFVLDALEQAVHDRRPGKGMGLVHHSDRGSQYLSIRYTERLAEAGIEPSVGSVGDSYDNALAETINGLFKAEVIHRRGPWRSLEAVEYATLEWVDWFNNRRLLEPIGNIPPAEAEANFYAALETEPMCAVVANVGDRGDGHVDAGVFPVDFGWKLRVLFVPEILERRCGLTRGAGKDALDAQVIVELVVGFAVAHIGIDQRLHAHSKGSEVSRLAK</sequence>
<dbReference type="EMBL" id="UZWE01000064">
    <property type="protein sequence ID" value="VDS10500.1"/>
    <property type="molecule type" value="Genomic_DNA"/>
</dbReference>
<dbReference type="InterPro" id="IPR050900">
    <property type="entry name" value="Transposase_IS3/IS150/IS904"/>
</dbReference>
<name>A0A447ISL8_9RHOB</name>